<dbReference type="OrthoDB" id="100006at2759"/>
<dbReference type="PANTHER" id="PTHR23112">
    <property type="entry name" value="G PROTEIN-COUPLED RECEPTOR 157-RELATED"/>
    <property type="match status" value="1"/>
</dbReference>
<dbReference type="Gene3D" id="1.20.1070.10">
    <property type="entry name" value="Rhodopsin 7-helix transmembrane proteins"/>
    <property type="match status" value="1"/>
</dbReference>
<feature type="compositionally biased region" description="Low complexity" evidence="5">
    <location>
        <begin position="345"/>
        <end position="363"/>
    </location>
</feature>
<gene>
    <name evidence="8" type="ORF">SISSUDRAFT_1049525</name>
</gene>
<dbReference type="GO" id="GO:0004930">
    <property type="term" value="F:G protein-coupled receptor activity"/>
    <property type="evidence" value="ECO:0007669"/>
    <property type="project" value="InterPro"/>
</dbReference>
<feature type="transmembrane region" description="Helical" evidence="6">
    <location>
        <begin position="142"/>
        <end position="164"/>
    </location>
</feature>
<dbReference type="EMBL" id="KV428101">
    <property type="protein sequence ID" value="KZT36689.1"/>
    <property type="molecule type" value="Genomic_DNA"/>
</dbReference>
<dbReference type="GO" id="GO:0005886">
    <property type="term" value="C:plasma membrane"/>
    <property type="evidence" value="ECO:0007669"/>
    <property type="project" value="TreeGrafter"/>
</dbReference>
<dbReference type="Proteomes" id="UP000076798">
    <property type="component" value="Unassembled WGS sequence"/>
</dbReference>
<accession>A0A166BS76</accession>
<dbReference type="GO" id="GO:0007189">
    <property type="term" value="P:adenylate cyclase-activating G protein-coupled receptor signaling pathway"/>
    <property type="evidence" value="ECO:0007669"/>
    <property type="project" value="TreeGrafter"/>
</dbReference>
<keyword evidence="2 6" id="KW-0812">Transmembrane</keyword>
<comment type="subcellular location">
    <subcellularLocation>
        <location evidence="1">Membrane</location>
        <topology evidence="1">Multi-pass membrane protein</topology>
    </subcellularLocation>
</comment>
<dbReference type="InterPro" id="IPR000276">
    <property type="entry name" value="GPCR_Rhodpsn"/>
</dbReference>
<keyword evidence="9" id="KW-1185">Reference proteome</keyword>
<feature type="transmembrane region" description="Helical" evidence="6">
    <location>
        <begin position="22"/>
        <end position="47"/>
    </location>
</feature>
<evidence type="ECO:0000256" key="6">
    <source>
        <dbReference type="SAM" id="Phobius"/>
    </source>
</evidence>
<feature type="domain" description="G-protein coupled receptors family 1 profile" evidence="7">
    <location>
        <begin position="42"/>
        <end position="297"/>
    </location>
</feature>
<reference evidence="8 9" key="1">
    <citation type="journal article" date="2016" name="Mol. Biol. Evol.">
        <title>Comparative Genomics of Early-Diverging Mushroom-Forming Fungi Provides Insights into the Origins of Lignocellulose Decay Capabilities.</title>
        <authorList>
            <person name="Nagy L.G."/>
            <person name="Riley R."/>
            <person name="Tritt A."/>
            <person name="Adam C."/>
            <person name="Daum C."/>
            <person name="Floudas D."/>
            <person name="Sun H."/>
            <person name="Yadav J.S."/>
            <person name="Pangilinan J."/>
            <person name="Larsson K.H."/>
            <person name="Matsuura K."/>
            <person name="Barry K."/>
            <person name="Labutti K."/>
            <person name="Kuo R."/>
            <person name="Ohm R.A."/>
            <person name="Bhattacharya S.S."/>
            <person name="Shirouzu T."/>
            <person name="Yoshinaga Y."/>
            <person name="Martin F.M."/>
            <person name="Grigoriev I.V."/>
            <person name="Hibbett D.S."/>
        </authorList>
    </citation>
    <scope>NUCLEOTIDE SEQUENCE [LARGE SCALE GENOMIC DNA]</scope>
    <source>
        <strain evidence="8 9">HHB10207 ss-3</strain>
    </source>
</reference>
<evidence type="ECO:0000256" key="4">
    <source>
        <dbReference type="ARBA" id="ARBA00023136"/>
    </source>
</evidence>
<keyword evidence="4 6" id="KW-0472">Membrane</keyword>
<name>A0A166BS76_9AGAM</name>
<feature type="region of interest" description="Disordered" evidence="5">
    <location>
        <begin position="330"/>
        <end position="363"/>
    </location>
</feature>
<evidence type="ECO:0000313" key="8">
    <source>
        <dbReference type="EMBL" id="KZT36689.1"/>
    </source>
</evidence>
<evidence type="ECO:0000256" key="3">
    <source>
        <dbReference type="ARBA" id="ARBA00022989"/>
    </source>
</evidence>
<protein>
    <recommendedName>
        <fullName evidence="7">G-protein coupled receptors family 1 profile domain-containing protein</fullName>
    </recommendedName>
</protein>
<keyword evidence="3 6" id="KW-1133">Transmembrane helix</keyword>
<dbReference type="Pfam" id="PF00001">
    <property type="entry name" value="7tm_1"/>
    <property type="match status" value="1"/>
</dbReference>
<proteinExistence type="predicted"/>
<sequence length="363" mass="40688">MSSSDSQDVPNSSGTFTFGTRLGLVFVVETASLSAVLVTSLLSYFAWQSIKAARRLRKWQWPSHIHIYFISLLCSDLIQAIGGIMDIMWIRDAGVVEGPYCTTQGVFKQMGDVGVALAILAIAVSTWGLIVRRWRGLSSPKFALSVVAAIWLFVILVTTVSIAVHHNKAQPYYGSTKYWCWIRSPTYLRDGIALEYGWLWLTALVNCFLYIPVVITLLQSQRRRPALDSVSTESDRTMQKMAFQMSLYPVIYMITITPISITRFIQFARPTHPPPFAVTAFASIMFSSSGTLNVLLFSITRPALIPRRTPVVEVHSPTTPMSNTIQWRRRNEAADLDEEDQWSMSKIPSPAKDSSSSSEGRNF</sequence>
<evidence type="ECO:0000256" key="2">
    <source>
        <dbReference type="ARBA" id="ARBA00022692"/>
    </source>
</evidence>
<dbReference type="PANTHER" id="PTHR23112:SF37">
    <property type="entry name" value="G PROTEIN-COUPLED RECEPTOR GPR1"/>
    <property type="match status" value="1"/>
</dbReference>
<dbReference type="InterPro" id="IPR017452">
    <property type="entry name" value="GPCR_Rhodpsn_7TM"/>
</dbReference>
<evidence type="ECO:0000313" key="9">
    <source>
        <dbReference type="Proteomes" id="UP000076798"/>
    </source>
</evidence>
<feature type="transmembrane region" description="Helical" evidence="6">
    <location>
        <begin position="198"/>
        <end position="218"/>
    </location>
</feature>
<feature type="transmembrane region" description="Helical" evidence="6">
    <location>
        <begin position="67"/>
        <end position="90"/>
    </location>
</feature>
<feature type="transmembrane region" description="Helical" evidence="6">
    <location>
        <begin position="246"/>
        <end position="265"/>
    </location>
</feature>
<evidence type="ECO:0000256" key="5">
    <source>
        <dbReference type="SAM" id="MobiDB-lite"/>
    </source>
</evidence>
<dbReference type="AlphaFoldDB" id="A0A166BS76"/>
<dbReference type="SUPFAM" id="SSF81321">
    <property type="entry name" value="Family A G protein-coupled receptor-like"/>
    <property type="match status" value="1"/>
</dbReference>
<evidence type="ECO:0000259" key="7">
    <source>
        <dbReference type="PROSITE" id="PS50262"/>
    </source>
</evidence>
<dbReference type="PROSITE" id="PS50262">
    <property type="entry name" value="G_PROTEIN_RECEP_F1_2"/>
    <property type="match status" value="1"/>
</dbReference>
<feature type="transmembrane region" description="Helical" evidence="6">
    <location>
        <begin position="277"/>
        <end position="299"/>
    </location>
</feature>
<feature type="transmembrane region" description="Helical" evidence="6">
    <location>
        <begin position="110"/>
        <end position="130"/>
    </location>
</feature>
<dbReference type="STRING" id="1314776.A0A166BS76"/>
<organism evidence="8 9">
    <name type="scientific">Sistotremastrum suecicum HHB10207 ss-3</name>
    <dbReference type="NCBI Taxonomy" id="1314776"/>
    <lineage>
        <taxon>Eukaryota</taxon>
        <taxon>Fungi</taxon>
        <taxon>Dikarya</taxon>
        <taxon>Basidiomycota</taxon>
        <taxon>Agaricomycotina</taxon>
        <taxon>Agaricomycetes</taxon>
        <taxon>Sistotremastrales</taxon>
        <taxon>Sistotremastraceae</taxon>
        <taxon>Sistotremastrum</taxon>
    </lineage>
</organism>
<evidence type="ECO:0000256" key="1">
    <source>
        <dbReference type="ARBA" id="ARBA00004141"/>
    </source>
</evidence>